<evidence type="ECO:0000313" key="9">
    <source>
        <dbReference type="Proteomes" id="UP001055712"/>
    </source>
</evidence>
<keyword evidence="2 6" id="KW-0805">Transcription regulation</keyword>
<accession>A0A9D4TPG3</accession>
<dbReference type="Gene3D" id="6.10.250.2430">
    <property type="match status" value="1"/>
</dbReference>
<comment type="function">
    <text evidence="6">Component of the sequence-specific heterotrimeric transcription factor (NF-Y) which specifically recognizes a 5'-CCAAT-3' box motif found in the promoters of its target genes.</text>
</comment>
<proteinExistence type="inferred from homology"/>
<sequence>MASVRDALVHSTSSAAGHAAQHTGQLWAHVGSDSSVHPLLAPAQQLQLQQLAQLAPQCGLSFMLAPGTWLPTSCSTATPADSPANNSSAPLPAAAFQQHAAIAPLAHTQQQQQAAGSSSGTLQYVNQKQLACILRRRHKRQQQEAENKLPRVRKPYTNKAAHLQAMTRPRGSCGKFLSSTEIREREALEAALAGRADARLGREPLLQRNHTQQQPRRGQQQTRQQQQLQPQQQCSGEQQRLPQPEQWAAPANEQQPGQQIEHAQLDGVATG</sequence>
<comment type="caution">
    <text evidence="8">The sequence shown here is derived from an EMBL/GenBank/DDBJ whole genome shotgun (WGS) entry which is preliminary data.</text>
</comment>
<feature type="region of interest" description="Disordered" evidence="7">
    <location>
        <begin position="208"/>
        <end position="271"/>
    </location>
</feature>
<protein>
    <recommendedName>
        <fullName evidence="6">Nuclear transcription factor Y subunit</fullName>
    </recommendedName>
</protein>
<organism evidence="8 9">
    <name type="scientific">Chlorella vulgaris</name>
    <name type="common">Green alga</name>
    <dbReference type="NCBI Taxonomy" id="3077"/>
    <lineage>
        <taxon>Eukaryota</taxon>
        <taxon>Viridiplantae</taxon>
        <taxon>Chlorophyta</taxon>
        <taxon>core chlorophytes</taxon>
        <taxon>Trebouxiophyceae</taxon>
        <taxon>Chlorellales</taxon>
        <taxon>Chlorellaceae</taxon>
        <taxon>Chlorella clade</taxon>
        <taxon>Chlorella</taxon>
    </lineage>
</organism>
<reference evidence="8" key="1">
    <citation type="journal article" date="2019" name="Plant J.">
        <title>Chlorella vulgaris genome assembly and annotation reveals the molecular basis for metabolic acclimation to high light conditions.</title>
        <authorList>
            <person name="Cecchin M."/>
            <person name="Marcolungo L."/>
            <person name="Rossato M."/>
            <person name="Girolomoni L."/>
            <person name="Cosentino E."/>
            <person name="Cuine S."/>
            <person name="Li-Beisson Y."/>
            <person name="Delledonne M."/>
            <person name="Ballottari M."/>
        </authorList>
    </citation>
    <scope>NUCLEOTIDE SEQUENCE</scope>
    <source>
        <strain evidence="8">211/11P</strain>
    </source>
</reference>
<dbReference type="PRINTS" id="PR00616">
    <property type="entry name" value="CCAATSUBUNTB"/>
</dbReference>
<evidence type="ECO:0000256" key="3">
    <source>
        <dbReference type="ARBA" id="ARBA00023125"/>
    </source>
</evidence>
<evidence type="ECO:0000256" key="1">
    <source>
        <dbReference type="ARBA" id="ARBA00004123"/>
    </source>
</evidence>
<gene>
    <name evidence="8" type="ORF">D9Q98_004359</name>
</gene>
<dbReference type="EMBL" id="SIDB01000006">
    <property type="protein sequence ID" value="KAI3431300.1"/>
    <property type="molecule type" value="Genomic_DNA"/>
</dbReference>
<keyword evidence="4 6" id="KW-0804">Transcription</keyword>
<keyword evidence="9" id="KW-1185">Reference proteome</keyword>
<evidence type="ECO:0000256" key="7">
    <source>
        <dbReference type="SAM" id="MobiDB-lite"/>
    </source>
</evidence>
<comment type="similarity">
    <text evidence="6">Belongs to the NFYA/HAP2 subunit family.</text>
</comment>
<dbReference type="AlphaFoldDB" id="A0A9D4TPG3"/>
<dbReference type="GO" id="GO:0003700">
    <property type="term" value="F:DNA-binding transcription factor activity"/>
    <property type="evidence" value="ECO:0007669"/>
    <property type="project" value="UniProtKB-UniRule"/>
</dbReference>
<dbReference type="PANTHER" id="PTHR12632">
    <property type="entry name" value="TRANSCRIPTION FACTOR NF-Y ALPHA-RELATED"/>
    <property type="match status" value="1"/>
</dbReference>
<keyword evidence="3 6" id="KW-0238">DNA-binding</keyword>
<evidence type="ECO:0000256" key="6">
    <source>
        <dbReference type="RuleBase" id="RU367155"/>
    </source>
</evidence>
<dbReference type="PROSITE" id="PS51152">
    <property type="entry name" value="NFYA_HAP2_2"/>
    <property type="match status" value="1"/>
</dbReference>
<reference evidence="8" key="2">
    <citation type="submission" date="2020-11" db="EMBL/GenBank/DDBJ databases">
        <authorList>
            <person name="Cecchin M."/>
            <person name="Marcolungo L."/>
            <person name="Rossato M."/>
            <person name="Girolomoni L."/>
            <person name="Cosentino E."/>
            <person name="Cuine S."/>
            <person name="Li-Beisson Y."/>
            <person name="Delledonne M."/>
            <person name="Ballottari M."/>
        </authorList>
    </citation>
    <scope>NUCLEOTIDE SEQUENCE</scope>
    <source>
        <strain evidence="8">211/11P</strain>
        <tissue evidence="8">Whole cell</tissue>
    </source>
</reference>
<evidence type="ECO:0000313" key="8">
    <source>
        <dbReference type="EMBL" id="KAI3431300.1"/>
    </source>
</evidence>
<dbReference type="Proteomes" id="UP001055712">
    <property type="component" value="Unassembled WGS sequence"/>
</dbReference>
<dbReference type="InterPro" id="IPR001289">
    <property type="entry name" value="NFYA"/>
</dbReference>
<evidence type="ECO:0000256" key="2">
    <source>
        <dbReference type="ARBA" id="ARBA00023015"/>
    </source>
</evidence>
<evidence type="ECO:0000256" key="4">
    <source>
        <dbReference type="ARBA" id="ARBA00023163"/>
    </source>
</evidence>
<feature type="compositionally biased region" description="Low complexity" evidence="7">
    <location>
        <begin position="212"/>
        <end position="240"/>
    </location>
</feature>
<keyword evidence="5 6" id="KW-0539">Nucleus</keyword>
<dbReference type="Pfam" id="PF02045">
    <property type="entry name" value="CBFB_NFYA"/>
    <property type="match status" value="1"/>
</dbReference>
<evidence type="ECO:0000256" key="5">
    <source>
        <dbReference type="ARBA" id="ARBA00023242"/>
    </source>
</evidence>
<comment type="subunit">
    <text evidence="6">Heterotrimer.</text>
</comment>
<dbReference type="GO" id="GO:0003677">
    <property type="term" value="F:DNA binding"/>
    <property type="evidence" value="ECO:0007669"/>
    <property type="project" value="UniProtKB-KW"/>
</dbReference>
<dbReference type="GO" id="GO:0005634">
    <property type="term" value="C:nucleus"/>
    <property type="evidence" value="ECO:0007669"/>
    <property type="project" value="UniProtKB-SubCell"/>
</dbReference>
<dbReference type="SMART" id="SM00521">
    <property type="entry name" value="CBF"/>
    <property type="match status" value="1"/>
</dbReference>
<name>A0A9D4TPG3_CHLVU</name>
<dbReference type="OrthoDB" id="1097733at2759"/>
<comment type="subcellular location">
    <subcellularLocation>
        <location evidence="1 6">Nucleus</location>
    </subcellularLocation>
</comment>